<name>A0ABR7JNX4_9FIRM</name>
<dbReference type="InterPro" id="IPR046461">
    <property type="entry name" value="TerL_ATPase"/>
</dbReference>
<comment type="caution">
    <text evidence="3">The sequence shown here is derived from an EMBL/GenBank/DDBJ whole genome shotgun (WGS) entry which is preliminary data.</text>
</comment>
<dbReference type="PANTHER" id="PTHR41287">
    <property type="match status" value="1"/>
</dbReference>
<evidence type="ECO:0000259" key="2">
    <source>
        <dbReference type="Pfam" id="PF20441"/>
    </source>
</evidence>
<feature type="domain" description="Terminase large subunit-like endonuclease" evidence="2">
    <location>
        <begin position="260"/>
        <end position="553"/>
    </location>
</feature>
<dbReference type="InterPro" id="IPR027417">
    <property type="entry name" value="P-loop_NTPase"/>
</dbReference>
<dbReference type="EMBL" id="JACRWE010000003">
    <property type="protein sequence ID" value="MBC5996443.1"/>
    <property type="molecule type" value="Genomic_DNA"/>
</dbReference>
<accession>A0ABR7JNX4</accession>
<dbReference type="Pfam" id="PF03354">
    <property type="entry name" value="TerL_ATPase"/>
    <property type="match status" value="1"/>
</dbReference>
<dbReference type="RefSeq" id="WP_153973064.1">
    <property type="nucleotide sequence ID" value="NZ_JACRWE010000003.1"/>
</dbReference>
<dbReference type="InterPro" id="IPR005021">
    <property type="entry name" value="Terminase_largesu-like"/>
</dbReference>
<reference evidence="3 4" key="1">
    <citation type="submission" date="2020-08" db="EMBL/GenBank/DDBJ databases">
        <authorList>
            <person name="Liu C."/>
            <person name="Sun Q."/>
        </authorList>
    </citation>
    <scope>NUCLEOTIDE SEQUENCE [LARGE SCALE GENOMIC DNA]</scope>
    <source>
        <strain evidence="3 4">NSJ-18</strain>
    </source>
</reference>
<dbReference type="Proteomes" id="UP000609849">
    <property type="component" value="Unassembled WGS sequence"/>
</dbReference>
<dbReference type="InterPro" id="IPR046462">
    <property type="entry name" value="TerL_nuclease"/>
</dbReference>
<sequence>MLNDRVTQYALDVLEDKVVTGLYVKLACKRHLDDLEKSKTEGFEYYFDVDKANDILDYAESLIIAEGDEEIRVKLHGFQVFILGSLNGWVSKKGKFRRFRNSYVQLGRQNGKSFLNGIIGTYFGNFDSYKYGQIYCTATKMDQAKIVLKEMIKFINADEDLSKLFKIKEYEGKIECKLTNSVIKALGKDTKSIDGFRPYVGIVDELHAHKDNQMIKQLEGGTRKLKQCLISAITTAGFNTNSYCHELYEYCCDVLQGLYTNDSQFIYIAQMDKEDDVWDSRNWIKANPLVCSDEDDLKNLEQVGDKAKNIGGHDLKDFMVKALNIWTQFSENQYIEREDLKKCFTDKTLEDFKGQKCNIGLDLSSGGDLTSLALIFVFKENDDKKYFIHSHSFMPEKRLYEHIKSDKAPYDMWVKEGLLTITNTNGGIRNDYNFILSYLKELIEEYELHVQQIGYDQRNADMFLYDLNELGHDTVEIYQSHSKLNDPTEDLRLEIKSGNVLFNKKNDLLKWSFINAKTVSNNNGEIKIDKDTSKERIDPIDSVINAYKLAFKNESLLDYSKMMDDYFNIMNW</sequence>
<dbReference type="Gene3D" id="3.40.50.300">
    <property type="entry name" value="P-loop containing nucleotide triphosphate hydrolases"/>
    <property type="match status" value="1"/>
</dbReference>
<keyword evidence="4" id="KW-1185">Reference proteome</keyword>
<protein>
    <submittedName>
        <fullName evidence="3">Terminase large subunit</fullName>
    </submittedName>
</protein>
<evidence type="ECO:0000313" key="4">
    <source>
        <dbReference type="Proteomes" id="UP000609849"/>
    </source>
</evidence>
<evidence type="ECO:0000259" key="1">
    <source>
        <dbReference type="Pfam" id="PF03354"/>
    </source>
</evidence>
<dbReference type="PANTHER" id="PTHR41287:SF1">
    <property type="entry name" value="PROTEIN YMFN"/>
    <property type="match status" value="1"/>
</dbReference>
<dbReference type="Pfam" id="PF20441">
    <property type="entry name" value="TerL_nuclease"/>
    <property type="match status" value="1"/>
</dbReference>
<gene>
    <name evidence="3" type="ORF">H8923_06680</name>
</gene>
<evidence type="ECO:0000313" key="3">
    <source>
        <dbReference type="EMBL" id="MBC5996443.1"/>
    </source>
</evidence>
<organism evidence="3 4">
    <name type="scientific">Romboutsia faecis</name>
    <dbReference type="NCBI Taxonomy" id="2764597"/>
    <lineage>
        <taxon>Bacteria</taxon>
        <taxon>Bacillati</taxon>
        <taxon>Bacillota</taxon>
        <taxon>Clostridia</taxon>
        <taxon>Peptostreptococcales</taxon>
        <taxon>Peptostreptococcaceae</taxon>
        <taxon>Romboutsia</taxon>
    </lineage>
</organism>
<feature type="domain" description="Terminase large subunit-like ATPase" evidence="1">
    <location>
        <begin position="78"/>
        <end position="251"/>
    </location>
</feature>
<proteinExistence type="predicted"/>